<dbReference type="InterPro" id="IPR014825">
    <property type="entry name" value="DNA_alkylation"/>
</dbReference>
<gene>
    <name evidence="1" type="ORF">HNR23_002984</name>
</gene>
<dbReference type="PANTHER" id="PTHR34070">
    <property type="entry name" value="ARMADILLO-TYPE FOLD"/>
    <property type="match status" value="1"/>
</dbReference>
<protein>
    <submittedName>
        <fullName evidence="1">3-methyladenine DNA glycosylase AlkD</fullName>
    </submittedName>
</protein>
<dbReference type="Proteomes" id="UP000546642">
    <property type="component" value="Unassembled WGS sequence"/>
</dbReference>
<dbReference type="Pfam" id="PF08713">
    <property type="entry name" value="DNA_alkylation"/>
    <property type="match status" value="1"/>
</dbReference>
<name>A0A7X0D7E1_9ACTN</name>
<dbReference type="SUPFAM" id="SSF48371">
    <property type="entry name" value="ARM repeat"/>
    <property type="match status" value="1"/>
</dbReference>
<evidence type="ECO:0000313" key="2">
    <source>
        <dbReference type="Proteomes" id="UP000546642"/>
    </source>
</evidence>
<reference evidence="1 2" key="1">
    <citation type="submission" date="2020-08" db="EMBL/GenBank/DDBJ databases">
        <title>Sequencing the genomes of 1000 actinobacteria strains.</title>
        <authorList>
            <person name="Klenk H.-P."/>
        </authorList>
    </citation>
    <scope>NUCLEOTIDE SEQUENCE [LARGE SCALE GENOMIC DNA]</scope>
    <source>
        <strain evidence="1 2">DSM 46659</strain>
    </source>
</reference>
<dbReference type="EMBL" id="JACHDS010000001">
    <property type="protein sequence ID" value="MBB6172924.1"/>
    <property type="molecule type" value="Genomic_DNA"/>
</dbReference>
<dbReference type="RefSeq" id="WP_184076146.1">
    <property type="nucleotide sequence ID" value="NZ_JACHDS010000001.1"/>
</dbReference>
<evidence type="ECO:0000313" key="1">
    <source>
        <dbReference type="EMBL" id="MBB6172924.1"/>
    </source>
</evidence>
<dbReference type="CDD" id="cd07064">
    <property type="entry name" value="AlkD_like_1"/>
    <property type="match status" value="1"/>
</dbReference>
<dbReference type="PANTHER" id="PTHR34070:SF1">
    <property type="entry name" value="DNA ALKYLATION REPAIR PROTEIN"/>
    <property type="match status" value="1"/>
</dbReference>
<dbReference type="Gene3D" id="1.25.10.90">
    <property type="match status" value="1"/>
</dbReference>
<dbReference type="InterPro" id="IPR016024">
    <property type="entry name" value="ARM-type_fold"/>
</dbReference>
<proteinExistence type="predicted"/>
<dbReference type="AlphaFoldDB" id="A0A7X0D7E1"/>
<accession>A0A7X0D7E1</accession>
<sequence>MTAHLGLIAAVRDRLCELADPDKAGPMRAYMKSELPFHGVQAGPRRRAMDEIFAAYPLDDAAAWGDTVRTLWRAATHREERYAAVQLTGHPRYLDFQGTAAVGLYEDLIVAGAWWDYVDEIAVRRIGPLLREDPERMRPLVRGWALSGDLWLRRTAIICQNGAGARTDPGLLFGVIEPNLDHQGFFIRKAIGWALRSYARVEPDAVARFVADTGQRMSPLSRREALKHLRVPENGHGARALV</sequence>
<keyword evidence="2" id="KW-1185">Reference proteome</keyword>
<organism evidence="1 2">
    <name type="scientific">Nocardiopsis mwathae</name>
    <dbReference type="NCBI Taxonomy" id="1472723"/>
    <lineage>
        <taxon>Bacteria</taxon>
        <taxon>Bacillati</taxon>
        <taxon>Actinomycetota</taxon>
        <taxon>Actinomycetes</taxon>
        <taxon>Streptosporangiales</taxon>
        <taxon>Nocardiopsidaceae</taxon>
        <taxon>Nocardiopsis</taxon>
    </lineage>
</organism>
<comment type="caution">
    <text evidence="1">The sequence shown here is derived from an EMBL/GenBank/DDBJ whole genome shotgun (WGS) entry which is preliminary data.</text>
</comment>